<keyword evidence="2" id="KW-1185">Reference proteome</keyword>
<sequence length="100" mass="11914">MCQDSRLSVEDPLRSKLPTNFKKICAMKMTNDKKLRQFNDKLRITLTTSKIVVGDHYYKQYNADDRSTRERKKLKGQSNGTRLEGYLFNRQNRFKQVYES</sequence>
<comment type="caution">
    <text evidence="1">The sequence shown here is derived from an EMBL/GenBank/DDBJ whole genome shotgun (WGS) entry which is preliminary data.</text>
</comment>
<reference evidence="1 2" key="1">
    <citation type="submission" date="2020-06" db="EMBL/GenBank/DDBJ databases">
        <title>Transcriptomic and genomic resources for Thalictrum thalictroides and T. hernandezii: Facilitating candidate gene discovery in an emerging model plant lineage.</title>
        <authorList>
            <person name="Arias T."/>
            <person name="Riano-Pachon D.M."/>
            <person name="Di Stilio V.S."/>
        </authorList>
    </citation>
    <scope>NUCLEOTIDE SEQUENCE [LARGE SCALE GENOMIC DNA]</scope>
    <source>
        <strain evidence="2">cv. WT478/WT964</strain>
        <tissue evidence="1">Leaves</tissue>
    </source>
</reference>
<organism evidence="1 2">
    <name type="scientific">Thalictrum thalictroides</name>
    <name type="common">Rue-anemone</name>
    <name type="synonym">Anemone thalictroides</name>
    <dbReference type="NCBI Taxonomy" id="46969"/>
    <lineage>
        <taxon>Eukaryota</taxon>
        <taxon>Viridiplantae</taxon>
        <taxon>Streptophyta</taxon>
        <taxon>Embryophyta</taxon>
        <taxon>Tracheophyta</taxon>
        <taxon>Spermatophyta</taxon>
        <taxon>Magnoliopsida</taxon>
        <taxon>Ranunculales</taxon>
        <taxon>Ranunculaceae</taxon>
        <taxon>Thalictroideae</taxon>
        <taxon>Thalictrum</taxon>
    </lineage>
</organism>
<dbReference type="AlphaFoldDB" id="A0A7J6VIV3"/>
<protein>
    <submittedName>
        <fullName evidence="1">Uncharacterized protein</fullName>
    </submittedName>
</protein>
<accession>A0A7J6VIV3</accession>
<dbReference type="Proteomes" id="UP000554482">
    <property type="component" value="Unassembled WGS sequence"/>
</dbReference>
<gene>
    <name evidence="1" type="ORF">FRX31_025370</name>
</gene>
<proteinExistence type="predicted"/>
<evidence type="ECO:0000313" key="1">
    <source>
        <dbReference type="EMBL" id="KAF5185046.1"/>
    </source>
</evidence>
<name>A0A7J6VIV3_THATH</name>
<evidence type="ECO:0000313" key="2">
    <source>
        <dbReference type="Proteomes" id="UP000554482"/>
    </source>
</evidence>
<dbReference type="EMBL" id="JABWDY010031262">
    <property type="protein sequence ID" value="KAF5185046.1"/>
    <property type="molecule type" value="Genomic_DNA"/>
</dbReference>